<accession>A0A8J6U4I0</accession>
<sequence>MIRESSVFIKRKFREKFKNVINKKDIELLKDKNFVIVSNNCWGGTAYQWYERPYNSPFVGLFLYGPCYLKLLSNFEYYMNQKLEFVSSSNYPDRELTYPLAKLDDIEVHFTHYETEDEAREKWERRTERMLQETNLDNYYFKICDRERTTKEHLLEFHKLPFKNKVSFSIKDYKELKGKKHITVIESHKKNKKYVPNGKKMFKLTFLYFNLNNWLLN</sequence>
<organism evidence="1 2">
    <name type="scientific">Aestuariibaculum marinum</name>
    <dbReference type="NCBI Taxonomy" id="2683592"/>
    <lineage>
        <taxon>Bacteria</taxon>
        <taxon>Pseudomonadati</taxon>
        <taxon>Bacteroidota</taxon>
        <taxon>Flavobacteriia</taxon>
        <taxon>Flavobacteriales</taxon>
        <taxon>Flavobacteriaceae</taxon>
    </lineage>
</organism>
<dbReference type="RefSeq" id="WP_188223372.1">
    <property type="nucleotide sequence ID" value="NZ_JACVXD010000003.1"/>
</dbReference>
<dbReference type="InterPro" id="IPR015037">
    <property type="entry name" value="DUF1919"/>
</dbReference>
<dbReference type="Pfam" id="PF08942">
    <property type="entry name" value="DUF1919"/>
    <property type="match status" value="1"/>
</dbReference>
<keyword evidence="2" id="KW-1185">Reference proteome</keyword>
<evidence type="ECO:0000313" key="1">
    <source>
        <dbReference type="EMBL" id="MBD0824067.1"/>
    </source>
</evidence>
<dbReference type="InterPro" id="IPR037226">
    <property type="entry name" value="CAC2185-like_sf"/>
</dbReference>
<comment type="caution">
    <text evidence="1">The sequence shown here is derived from an EMBL/GenBank/DDBJ whole genome shotgun (WGS) entry which is preliminary data.</text>
</comment>
<protein>
    <submittedName>
        <fullName evidence="1">DUF1919 domain-containing protein</fullName>
    </submittedName>
</protein>
<dbReference type="SUPFAM" id="SSF142795">
    <property type="entry name" value="CAC2185-like"/>
    <property type="match status" value="1"/>
</dbReference>
<reference evidence="1 2" key="1">
    <citation type="journal article" date="2018" name="J. Microbiol.">
        <title>Aestuariibaculum marinum sp. nov., a marine bacterium isolated from seawater in South Korea.</title>
        <authorList>
            <person name="Choi J."/>
            <person name="Lee D."/>
            <person name="Jang J.H."/>
            <person name="Cha S."/>
            <person name="Seo T."/>
        </authorList>
    </citation>
    <scope>NUCLEOTIDE SEQUENCE [LARGE SCALE GENOMIC DNA]</scope>
    <source>
        <strain evidence="1 2">IP7</strain>
    </source>
</reference>
<evidence type="ECO:0000313" key="2">
    <source>
        <dbReference type="Proteomes" id="UP000621516"/>
    </source>
</evidence>
<gene>
    <name evidence="1" type="ORF">ICJ85_08525</name>
</gene>
<dbReference type="EMBL" id="JACVXD010000003">
    <property type="protein sequence ID" value="MBD0824067.1"/>
    <property type="molecule type" value="Genomic_DNA"/>
</dbReference>
<name>A0A8J6U4I0_9FLAO</name>
<dbReference type="Proteomes" id="UP000621516">
    <property type="component" value="Unassembled WGS sequence"/>
</dbReference>
<dbReference type="AlphaFoldDB" id="A0A8J6U4I0"/>
<proteinExistence type="predicted"/>